<name>A0ABM5JGK3_DRORH</name>
<dbReference type="GeneID" id="123038147"/>
<dbReference type="RefSeq" id="XP_044317947.1">
    <property type="nucleotide sequence ID" value="XM_044462012.1"/>
</dbReference>
<evidence type="ECO:0000313" key="2">
    <source>
        <dbReference type="Proteomes" id="UP001652680"/>
    </source>
</evidence>
<evidence type="ECO:0000313" key="1">
    <source>
        <dbReference type="EnsemblMetazoa" id="XP_044317947.1"/>
    </source>
</evidence>
<accession>A0ABM5JGK3</accession>
<reference evidence="1" key="2">
    <citation type="submission" date="2025-05" db="UniProtKB">
        <authorList>
            <consortium name="EnsemblMetazoa"/>
        </authorList>
    </citation>
    <scope>IDENTIFICATION</scope>
</reference>
<dbReference type="Proteomes" id="UP001652680">
    <property type="component" value="Unassembled WGS sequence"/>
</dbReference>
<sequence>MLQEDQHKTNMTNRSIGYALKRRNDRFVVEAIVGIVNPAYEPDLEGDISTISGINRTWRVHFIDYLHNNQQCLRDRQVCSFGGCSYINDPMAADTCRK</sequence>
<protein>
    <submittedName>
        <fullName evidence="1">Uncharacterized protein</fullName>
    </submittedName>
</protein>
<proteinExistence type="predicted"/>
<keyword evidence="2" id="KW-1185">Reference proteome</keyword>
<organism evidence="1 2">
    <name type="scientific">Drosophila rhopaloa</name>
    <name type="common">Fruit fly</name>
    <dbReference type="NCBI Taxonomy" id="1041015"/>
    <lineage>
        <taxon>Eukaryota</taxon>
        <taxon>Metazoa</taxon>
        <taxon>Ecdysozoa</taxon>
        <taxon>Arthropoda</taxon>
        <taxon>Hexapoda</taxon>
        <taxon>Insecta</taxon>
        <taxon>Pterygota</taxon>
        <taxon>Neoptera</taxon>
        <taxon>Endopterygota</taxon>
        <taxon>Diptera</taxon>
        <taxon>Brachycera</taxon>
        <taxon>Muscomorpha</taxon>
        <taxon>Ephydroidea</taxon>
        <taxon>Drosophilidae</taxon>
        <taxon>Drosophila</taxon>
        <taxon>Sophophora</taxon>
    </lineage>
</organism>
<reference evidence="2" key="1">
    <citation type="journal article" date="2021" name="Elife">
        <title>Highly contiguous assemblies of 101 drosophilid genomes.</title>
        <authorList>
            <person name="Kim B.Y."/>
            <person name="Wang J.R."/>
            <person name="Miller D.E."/>
            <person name="Barmina O."/>
            <person name="Delaney E."/>
            <person name="Thompson A."/>
            <person name="Comeault A.A."/>
            <person name="Peede D."/>
            <person name="D'Agostino E.R."/>
            <person name="Pelaez J."/>
            <person name="Aguilar J.M."/>
            <person name="Haji D."/>
            <person name="Matsunaga T."/>
            <person name="Armstrong E.E."/>
            <person name="Zych M."/>
            <person name="Ogawa Y."/>
            <person name="Stamenkovic-Radak M."/>
            <person name="Jelic M."/>
            <person name="Veselinovic M.S."/>
            <person name="Tanaskovic M."/>
            <person name="Eric P."/>
            <person name="Gao J.J."/>
            <person name="Katoh T.K."/>
            <person name="Toda M.J."/>
            <person name="Watabe H."/>
            <person name="Watada M."/>
            <person name="Davis J.S."/>
            <person name="Moyle L.C."/>
            <person name="Manoli G."/>
            <person name="Bertolini E."/>
            <person name="Kostal V."/>
            <person name="Hawley R.S."/>
            <person name="Takahashi A."/>
            <person name="Jones C.D."/>
            <person name="Price D.K."/>
            <person name="Whiteman N."/>
            <person name="Kopp A."/>
            <person name="Matute D.R."/>
            <person name="Petrov D.A."/>
        </authorList>
    </citation>
    <scope>NUCLEOTIDE SEQUENCE [LARGE SCALE GENOMIC DNA]</scope>
</reference>
<dbReference type="EnsemblMetazoa" id="XM_044462012.1">
    <property type="protein sequence ID" value="XP_044317947.1"/>
    <property type="gene ID" value="LOC123038147"/>
</dbReference>